<evidence type="ECO:0000313" key="2">
    <source>
        <dbReference type="EMBL" id="MBB6067886.1"/>
    </source>
</evidence>
<keyword evidence="1" id="KW-1133">Transmembrane helix</keyword>
<comment type="caution">
    <text evidence="2">The sequence shown here is derived from an EMBL/GenBank/DDBJ whole genome shotgun (WGS) entry which is preliminary data.</text>
</comment>
<accession>A0A7J9S088</accession>
<keyword evidence="1" id="KW-0472">Membrane</keyword>
<sequence length="51" mass="5685">MKPYTLLTVVFTILFWAVILQMIILRDLSVKPVGYVIGILALIIGLVGVRN</sequence>
<protein>
    <submittedName>
        <fullName evidence="2">Uncharacterized protein</fullName>
    </submittedName>
</protein>
<evidence type="ECO:0000313" key="3">
    <source>
        <dbReference type="Proteomes" id="UP000584706"/>
    </source>
</evidence>
<feature type="transmembrane region" description="Helical" evidence="1">
    <location>
        <begin position="6"/>
        <end position="25"/>
    </location>
</feature>
<dbReference type="Proteomes" id="UP000584706">
    <property type="component" value="Unassembled WGS sequence"/>
</dbReference>
<dbReference type="EMBL" id="JACHIQ010000002">
    <property type="protein sequence ID" value="MBB6067886.1"/>
    <property type="molecule type" value="Genomic_DNA"/>
</dbReference>
<proteinExistence type="predicted"/>
<feature type="transmembrane region" description="Helical" evidence="1">
    <location>
        <begin position="32"/>
        <end position="49"/>
    </location>
</feature>
<organism evidence="2 3">
    <name type="scientific">Methanococcus maripaludis</name>
    <name type="common">Methanococcus deltae</name>
    <dbReference type="NCBI Taxonomy" id="39152"/>
    <lineage>
        <taxon>Archaea</taxon>
        <taxon>Methanobacteriati</taxon>
        <taxon>Methanobacteriota</taxon>
        <taxon>Methanomada group</taxon>
        <taxon>Methanococci</taxon>
        <taxon>Methanococcales</taxon>
        <taxon>Methanococcaceae</taxon>
        <taxon>Methanococcus</taxon>
    </lineage>
</organism>
<keyword evidence="1" id="KW-0812">Transmembrane</keyword>
<reference evidence="2 3" key="1">
    <citation type="submission" date="2020-08" db="EMBL/GenBank/DDBJ databases">
        <title>Genomic Encyclopedia of Type Strains, Phase IV (KMG-V): Genome sequencing to study the core and pangenomes of soil and plant-associated prokaryotes.</title>
        <authorList>
            <person name="Whitman W."/>
        </authorList>
    </citation>
    <scope>NUCLEOTIDE SEQUENCE [LARGE SCALE GENOMIC DNA]</scope>
    <source>
        <strain evidence="2 3">DSM 7078</strain>
    </source>
</reference>
<evidence type="ECO:0000256" key="1">
    <source>
        <dbReference type="SAM" id="Phobius"/>
    </source>
</evidence>
<name>A0A7J9S088_METMI</name>
<gene>
    <name evidence="2" type="ORF">HNP97_001396</name>
</gene>
<dbReference type="AlphaFoldDB" id="A0A7J9S088"/>